<keyword evidence="5" id="KW-0611">Plant defense</keyword>
<dbReference type="EMBL" id="SDAM02000148">
    <property type="protein sequence ID" value="KAH6827462.1"/>
    <property type="molecule type" value="Genomic_DNA"/>
</dbReference>
<evidence type="ECO:0000256" key="6">
    <source>
        <dbReference type="ARBA" id="ARBA00022840"/>
    </source>
</evidence>
<gene>
    <name evidence="9" type="ORF">C2S53_002499</name>
</gene>
<feature type="domain" description="Disease resistance protein winged helix" evidence="7">
    <location>
        <begin position="23"/>
        <end position="93"/>
    </location>
</feature>
<evidence type="ECO:0000256" key="4">
    <source>
        <dbReference type="ARBA" id="ARBA00022741"/>
    </source>
</evidence>
<comment type="similarity">
    <text evidence="1">Belongs to the disease resistance NB-LRR family.</text>
</comment>
<dbReference type="PANTHER" id="PTHR15140:SF56">
    <property type="entry name" value="NB-ARC DOMAIN-CONTAINING PROTEIN"/>
    <property type="match status" value="1"/>
</dbReference>
<dbReference type="InterPro" id="IPR055414">
    <property type="entry name" value="LRR_R13L4/SHOC2-like"/>
</dbReference>
<feature type="domain" description="Disease resistance R13L4/SHOC-2-like LRR" evidence="8">
    <location>
        <begin position="154"/>
        <end position="445"/>
    </location>
</feature>
<dbReference type="InterPro" id="IPR036388">
    <property type="entry name" value="WH-like_DNA-bd_sf"/>
</dbReference>
<dbReference type="GO" id="GO:0005524">
    <property type="term" value="F:ATP binding"/>
    <property type="evidence" value="ECO:0007669"/>
    <property type="project" value="UniProtKB-KW"/>
</dbReference>
<evidence type="ECO:0000259" key="8">
    <source>
        <dbReference type="Pfam" id="PF23598"/>
    </source>
</evidence>
<keyword evidence="4" id="KW-0547">Nucleotide-binding</keyword>
<keyword evidence="2" id="KW-0433">Leucine-rich repeat</keyword>
<dbReference type="Gene3D" id="1.10.10.10">
    <property type="entry name" value="Winged helix-like DNA-binding domain superfamily/Winged helix DNA-binding domain"/>
    <property type="match status" value="1"/>
</dbReference>
<accession>A0AAD4J5B5</accession>
<keyword evidence="3" id="KW-0677">Repeat</keyword>
<dbReference type="Pfam" id="PF23598">
    <property type="entry name" value="LRR_14"/>
    <property type="match status" value="1"/>
</dbReference>
<dbReference type="InterPro" id="IPR032675">
    <property type="entry name" value="LRR_dom_sf"/>
</dbReference>
<dbReference type="FunFam" id="1.10.10.10:FF:000322">
    <property type="entry name" value="Probable disease resistance protein At1g63360"/>
    <property type="match status" value="1"/>
</dbReference>
<evidence type="ECO:0000259" key="7">
    <source>
        <dbReference type="Pfam" id="PF23559"/>
    </source>
</evidence>
<dbReference type="GO" id="GO:0006952">
    <property type="term" value="P:defense response"/>
    <property type="evidence" value="ECO:0007669"/>
    <property type="project" value="UniProtKB-KW"/>
</dbReference>
<name>A0AAD4J5B5_PERFH</name>
<sequence length="490" mass="55990">MTTNNVFENLPSHLRECLLYFGMFPKDFEIPVWKLIRLWIAEGFIQQNNYASLEETAENYLEELINMNFIRAKKFKLDGKVKTCRMHALLRDFCLAEGFLQEIKLSGDGSFQPVELKFRRLCIHSNAALNFLSTKPYGPSVHSFVCFSRDQMIILPAEDIPSIPRGFKLLRVLDVEPIKFTKPPTDMCQLLHLRYLVLSCNLRVLPPAFSKLWNIQTLVVVTDSRTLDIKADILNMIQLRHFKTNSSATLLKTSESSDGAGGEIQTLENISPQSCTEDVFDRRRVRNLKKLGVRGKIDVLLDEKTGSFHSLGKLGNLENLKLLHDVFPRAHSEGSLCGLPPAYKFPPKLKILTLSFTFLDWHHMSILGSLENLEVLKLKEKAFMGEIWEATDGGFRHLRVLKIESTNLKIWLASDHHFPRLEHLQLNNCEDLQQVPIELADVPSFVKLGLFRSARAVASAKKIEAKIKKNDHKSGTVVRPFTLSIFHREE</sequence>
<proteinExistence type="inferred from homology"/>
<dbReference type="Pfam" id="PF23559">
    <property type="entry name" value="WHD_DRP"/>
    <property type="match status" value="1"/>
</dbReference>
<dbReference type="PANTHER" id="PTHR15140">
    <property type="entry name" value="TUBULIN-SPECIFIC CHAPERONE E"/>
    <property type="match status" value="1"/>
</dbReference>
<keyword evidence="6" id="KW-0067">ATP-binding</keyword>
<evidence type="ECO:0000256" key="2">
    <source>
        <dbReference type="ARBA" id="ARBA00022614"/>
    </source>
</evidence>
<dbReference type="Proteomes" id="UP001190926">
    <property type="component" value="Unassembled WGS sequence"/>
</dbReference>
<evidence type="ECO:0000256" key="5">
    <source>
        <dbReference type="ARBA" id="ARBA00022821"/>
    </source>
</evidence>
<evidence type="ECO:0000256" key="3">
    <source>
        <dbReference type="ARBA" id="ARBA00022737"/>
    </source>
</evidence>
<dbReference type="InterPro" id="IPR058922">
    <property type="entry name" value="WHD_DRP"/>
</dbReference>
<protein>
    <submittedName>
        <fullName evidence="9">Uncharacterized protein</fullName>
    </submittedName>
</protein>
<dbReference type="Gene3D" id="3.80.10.10">
    <property type="entry name" value="Ribonuclease Inhibitor"/>
    <property type="match status" value="1"/>
</dbReference>
<dbReference type="SUPFAM" id="SSF52058">
    <property type="entry name" value="L domain-like"/>
    <property type="match status" value="1"/>
</dbReference>
<reference evidence="9 10" key="1">
    <citation type="journal article" date="2021" name="Nat. Commun.">
        <title>Incipient diploidization of the medicinal plant Perilla within 10,000 years.</title>
        <authorList>
            <person name="Zhang Y."/>
            <person name="Shen Q."/>
            <person name="Leng L."/>
            <person name="Zhang D."/>
            <person name="Chen S."/>
            <person name="Shi Y."/>
            <person name="Ning Z."/>
            <person name="Chen S."/>
        </authorList>
    </citation>
    <scope>NUCLEOTIDE SEQUENCE [LARGE SCALE GENOMIC DNA]</scope>
    <source>
        <strain evidence="10">cv. PC099</strain>
    </source>
</reference>
<dbReference type="AlphaFoldDB" id="A0AAD4J5B5"/>
<evidence type="ECO:0000313" key="10">
    <source>
        <dbReference type="Proteomes" id="UP001190926"/>
    </source>
</evidence>
<evidence type="ECO:0000256" key="1">
    <source>
        <dbReference type="ARBA" id="ARBA00008894"/>
    </source>
</evidence>
<keyword evidence="10" id="KW-1185">Reference proteome</keyword>
<evidence type="ECO:0000313" key="9">
    <source>
        <dbReference type="EMBL" id="KAH6827462.1"/>
    </source>
</evidence>
<organism evidence="9 10">
    <name type="scientific">Perilla frutescens var. hirtella</name>
    <name type="common">Perilla citriodora</name>
    <name type="synonym">Perilla setoyensis</name>
    <dbReference type="NCBI Taxonomy" id="608512"/>
    <lineage>
        <taxon>Eukaryota</taxon>
        <taxon>Viridiplantae</taxon>
        <taxon>Streptophyta</taxon>
        <taxon>Embryophyta</taxon>
        <taxon>Tracheophyta</taxon>
        <taxon>Spermatophyta</taxon>
        <taxon>Magnoliopsida</taxon>
        <taxon>eudicotyledons</taxon>
        <taxon>Gunneridae</taxon>
        <taxon>Pentapetalae</taxon>
        <taxon>asterids</taxon>
        <taxon>lamiids</taxon>
        <taxon>Lamiales</taxon>
        <taxon>Lamiaceae</taxon>
        <taxon>Nepetoideae</taxon>
        <taxon>Elsholtzieae</taxon>
        <taxon>Perilla</taxon>
    </lineage>
</organism>
<comment type="caution">
    <text evidence="9">The sequence shown here is derived from an EMBL/GenBank/DDBJ whole genome shotgun (WGS) entry which is preliminary data.</text>
</comment>